<keyword evidence="3" id="KW-1185">Reference proteome</keyword>
<dbReference type="InterPro" id="IPR000073">
    <property type="entry name" value="AB_hydrolase_1"/>
</dbReference>
<reference evidence="2" key="1">
    <citation type="journal article" date="2020" name="Stud. Mycol.">
        <title>101 Dothideomycetes genomes: a test case for predicting lifestyles and emergence of pathogens.</title>
        <authorList>
            <person name="Haridas S."/>
            <person name="Albert R."/>
            <person name="Binder M."/>
            <person name="Bloem J."/>
            <person name="Labutti K."/>
            <person name="Salamov A."/>
            <person name="Andreopoulos B."/>
            <person name="Baker S."/>
            <person name="Barry K."/>
            <person name="Bills G."/>
            <person name="Bluhm B."/>
            <person name="Cannon C."/>
            <person name="Castanera R."/>
            <person name="Culley D."/>
            <person name="Daum C."/>
            <person name="Ezra D."/>
            <person name="Gonzalez J."/>
            <person name="Henrissat B."/>
            <person name="Kuo A."/>
            <person name="Liang C."/>
            <person name="Lipzen A."/>
            <person name="Lutzoni F."/>
            <person name="Magnuson J."/>
            <person name="Mondo S."/>
            <person name="Nolan M."/>
            <person name="Ohm R."/>
            <person name="Pangilinan J."/>
            <person name="Park H.-J."/>
            <person name="Ramirez L."/>
            <person name="Alfaro M."/>
            <person name="Sun H."/>
            <person name="Tritt A."/>
            <person name="Yoshinaga Y."/>
            <person name="Zwiers L.-H."/>
            <person name="Turgeon B."/>
            <person name="Goodwin S."/>
            <person name="Spatafora J."/>
            <person name="Crous P."/>
            <person name="Grigoriev I."/>
        </authorList>
    </citation>
    <scope>NUCLEOTIDE SEQUENCE</scope>
    <source>
        <strain evidence="2">CBS 207.26</strain>
    </source>
</reference>
<feature type="domain" description="AB hydrolase-1" evidence="1">
    <location>
        <begin position="9"/>
        <end position="241"/>
    </location>
</feature>
<evidence type="ECO:0000259" key="1">
    <source>
        <dbReference type="Pfam" id="PF12697"/>
    </source>
</evidence>
<dbReference type="InterPro" id="IPR052897">
    <property type="entry name" value="Sec-Metab_Biosynth_Hydrolase"/>
</dbReference>
<sequence>MANPTIAIIAGAATTAEHYGSLRPAFEAKGFPTACVDPPSITVEDATTVTVDHDINFVRDIVLAPLLGEGKDVVLLLHSYGGTYGAAAVNGLSKKERAEKGEKGGVLGLIYAASFCTEPGQSALQALGMSDLLGGIVPGDKPGTLIFSDPKSLWPNLPAEEGALWIGKLKPCSVSAIGTPVSYASYQDPSYKGAIAYVSMEDDQIISKELKQGYLNKSGITLIKSVKGGHGINLEAREEVVGVVLELVDVFVKSWLKDLRSVH</sequence>
<evidence type="ECO:0000313" key="3">
    <source>
        <dbReference type="Proteomes" id="UP000800200"/>
    </source>
</evidence>
<dbReference type="Gene3D" id="3.40.50.1820">
    <property type="entry name" value="alpha/beta hydrolase"/>
    <property type="match status" value="1"/>
</dbReference>
<dbReference type="OrthoDB" id="408373at2759"/>
<proteinExistence type="predicted"/>
<dbReference type="PANTHER" id="PTHR37017">
    <property type="entry name" value="AB HYDROLASE-1 DOMAIN-CONTAINING PROTEIN-RELATED"/>
    <property type="match status" value="1"/>
</dbReference>
<name>A0A6A6DHT4_9PEZI</name>
<dbReference type="SUPFAM" id="SSF53474">
    <property type="entry name" value="alpha/beta-Hydrolases"/>
    <property type="match status" value="1"/>
</dbReference>
<dbReference type="InterPro" id="IPR029058">
    <property type="entry name" value="AB_hydrolase_fold"/>
</dbReference>
<evidence type="ECO:0000313" key="2">
    <source>
        <dbReference type="EMBL" id="KAF2179041.1"/>
    </source>
</evidence>
<accession>A0A6A6DHT4</accession>
<protein>
    <recommendedName>
        <fullName evidence="1">AB hydrolase-1 domain-containing protein</fullName>
    </recommendedName>
</protein>
<dbReference type="AlphaFoldDB" id="A0A6A6DHT4"/>
<dbReference type="EMBL" id="ML994670">
    <property type="protein sequence ID" value="KAF2179041.1"/>
    <property type="molecule type" value="Genomic_DNA"/>
</dbReference>
<dbReference type="Proteomes" id="UP000800200">
    <property type="component" value="Unassembled WGS sequence"/>
</dbReference>
<dbReference type="PANTHER" id="PTHR37017:SF8">
    <property type="entry name" value="AB HYDROLASE-1 DOMAIN-CONTAINING PROTEIN"/>
    <property type="match status" value="1"/>
</dbReference>
<dbReference type="Pfam" id="PF12697">
    <property type="entry name" value="Abhydrolase_6"/>
    <property type="match status" value="1"/>
</dbReference>
<organism evidence="2 3">
    <name type="scientific">Zopfia rhizophila CBS 207.26</name>
    <dbReference type="NCBI Taxonomy" id="1314779"/>
    <lineage>
        <taxon>Eukaryota</taxon>
        <taxon>Fungi</taxon>
        <taxon>Dikarya</taxon>
        <taxon>Ascomycota</taxon>
        <taxon>Pezizomycotina</taxon>
        <taxon>Dothideomycetes</taxon>
        <taxon>Dothideomycetes incertae sedis</taxon>
        <taxon>Zopfiaceae</taxon>
        <taxon>Zopfia</taxon>
    </lineage>
</organism>
<gene>
    <name evidence="2" type="ORF">K469DRAFT_674683</name>
</gene>